<gene>
    <name evidence="2" type="ORF">SAMN05444336_103220</name>
</gene>
<name>A0A1H2YS89_9RHOB</name>
<evidence type="ECO:0008006" key="4">
    <source>
        <dbReference type="Google" id="ProtNLM"/>
    </source>
</evidence>
<reference evidence="2 3" key="1">
    <citation type="submission" date="2016-10" db="EMBL/GenBank/DDBJ databases">
        <authorList>
            <person name="de Groot N.N."/>
        </authorList>
    </citation>
    <scope>NUCLEOTIDE SEQUENCE [LARGE SCALE GENOMIC DNA]</scope>
    <source>
        <strain evidence="2 3">DSM 17890</strain>
    </source>
</reference>
<dbReference type="OrthoDB" id="7631418at2"/>
<feature type="transmembrane region" description="Helical" evidence="1">
    <location>
        <begin position="169"/>
        <end position="188"/>
    </location>
</feature>
<protein>
    <recommendedName>
        <fullName evidence="4">LexA-binding, inner membrane-associated hydrolase</fullName>
    </recommendedName>
</protein>
<sequence>MNTPAHLIFAAAAFARPGQRKRNLAALAGGLAPDLALFLLIGWASFVEGRSPPQIFREDYVSPLWQGIFRVDNSIPLWGALLGGALAARGPLLAVFAGAALLHLAFDLPLHNSDARPHFWPLSDWVFRSPLSYWNPARHGDLVGAVEIAACVALCALLWRRFETWPARALIGAGLLAELAPGLIWPLILG</sequence>
<feature type="transmembrane region" description="Helical" evidence="1">
    <location>
        <begin position="142"/>
        <end position="162"/>
    </location>
</feature>
<feature type="transmembrane region" description="Helical" evidence="1">
    <location>
        <begin position="77"/>
        <end position="106"/>
    </location>
</feature>
<evidence type="ECO:0000313" key="2">
    <source>
        <dbReference type="EMBL" id="SDX07544.1"/>
    </source>
</evidence>
<dbReference type="AlphaFoldDB" id="A0A1H2YS89"/>
<organism evidence="2 3">
    <name type="scientific">Albimonas donghaensis</name>
    <dbReference type="NCBI Taxonomy" id="356660"/>
    <lineage>
        <taxon>Bacteria</taxon>
        <taxon>Pseudomonadati</taxon>
        <taxon>Pseudomonadota</taxon>
        <taxon>Alphaproteobacteria</taxon>
        <taxon>Rhodobacterales</taxon>
        <taxon>Paracoccaceae</taxon>
        <taxon>Albimonas</taxon>
    </lineage>
</organism>
<feature type="transmembrane region" description="Helical" evidence="1">
    <location>
        <begin position="25"/>
        <end position="47"/>
    </location>
</feature>
<keyword evidence="1" id="KW-0812">Transmembrane</keyword>
<keyword evidence="1" id="KW-0472">Membrane</keyword>
<proteinExistence type="predicted"/>
<keyword evidence="3" id="KW-1185">Reference proteome</keyword>
<evidence type="ECO:0000256" key="1">
    <source>
        <dbReference type="SAM" id="Phobius"/>
    </source>
</evidence>
<dbReference type="STRING" id="356660.SAMN05444336_103220"/>
<dbReference type="Proteomes" id="UP000199118">
    <property type="component" value="Unassembled WGS sequence"/>
</dbReference>
<dbReference type="EMBL" id="FNMZ01000003">
    <property type="protein sequence ID" value="SDX07544.1"/>
    <property type="molecule type" value="Genomic_DNA"/>
</dbReference>
<evidence type="ECO:0000313" key="3">
    <source>
        <dbReference type="Proteomes" id="UP000199118"/>
    </source>
</evidence>
<accession>A0A1H2YS89</accession>
<keyword evidence="1" id="KW-1133">Transmembrane helix</keyword>
<dbReference type="RefSeq" id="WP_092681479.1">
    <property type="nucleotide sequence ID" value="NZ_FNMZ01000003.1"/>
</dbReference>